<dbReference type="EMBL" id="BSOB01000005">
    <property type="protein sequence ID" value="GLQ91645.1"/>
    <property type="molecule type" value="Genomic_DNA"/>
</dbReference>
<keyword evidence="2" id="KW-1185">Reference proteome</keyword>
<evidence type="ECO:0000313" key="2">
    <source>
        <dbReference type="Proteomes" id="UP001156670"/>
    </source>
</evidence>
<gene>
    <name evidence="1" type="ORF">GCM10007901_05950</name>
</gene>
<organism evidence="1 2">
    <name type="scientific">Dyella acidisoli</name>
    <dbReference type="NCBI Taxonomy" id="1867834"/>
    <lineage>
        <taxon>Bacteria</taxon>
        <taxon>Pseudomonadati</taxon>
        <taxon>Pseudomonadota</taxon>
        <taxon>Gammaproteobacteria</taxon>
        <taxon>Lysobacterales</taxon>
        <taxon>Rhodanobacteraceae</taxon>
        <taxon>Dyella</taxon>
    </lineage>
</organism>
<accession>A0ABQ5XIW2</accession>
<proteinExistence type="predicted"/>
<reference evidence="2" key="1">
    <citation type="journal article" date="2019" name="Int. J. Syst. Evol. Microbiol.">
        <title>The Global Catalogue of Microorganisms (GCM) 10K type strain sequencing project: providing services to taxonomists for standard genome sequencing and annotation.</title>
        <authorList>
            <consortium name="The Broad Institute Genomics Platform"/>
            <consortium name="The Broad Institute Genome Sequencing Center for Infectious Disease"/>
            <person name="Wu L."/>
            <person name="Ma J."/>
        </authorList>
    </citation>
    <scope>NUCLEOTIDE SEQUENCE [LARGE SCALE GENOMIC DNA]</scope>
    <source>
        <strain evidence="2">NBRC 111980</strain>
    </source>
</reference>
<evidence type="ECO:0000313" key="1">
    <source>
        <dbReference type="EMBL" id="GLQ91645.1"/>
    </source>
</evidence>
<name>A0ABQ5XIW2_9GAMM</name>
<sequence length="145" mass="16026">MADLIYHFGDFRLAPNARKLTRNGKPNLAPARASYRSVERENRRDQAITQLKEAMIKADTLGVPELIGDVGYAYAQALLAAGKLDSATSISGRISTWAEKDWRAAWTQVCAYRALGQDAYEEQHKNKARELIGDRAVPVCAVAGY</sequence>
<comment type="caution">
    <text evidence="1">The sequence shown here is derived from an EMBL/GenBank/DDBJ whole genome shotgun (WGS) entry which is preliminary data.</text>
</comment>
<protein>
    <submittedName>
        <fullName evidence="1">Uncharacterized protein</fullName>
    </submittedName>
</protein>
<dbReference type="Proteomes" id="UP001156670">
    <property type="component" value="Unassembled WGS sequence"/>
</dbReference>
<dbReference type="RefSeq" id="WP_284319406.1">
    <property type="nucleotide sequence ID" value="NZ_BSOB01000005.1"/>
</dbReference>